<accession>A0A6A6RZY2</accession>
<dbReference type="AlphaFoldDB" id="A0A6A6RZY2"/>
<evidence type="ECO:0000256" key="1">
    <source>
        <dbReference type="SAM" id="MobiDB-lite"/>
    </source>
</evidence>
<proteinExistence type="predicted"/>
<sequence>MNILYAIVPVLVSNTEFTPFIMVFLNALFDTPGITEAAIRSTFQEVLPRLRVQYNLENWSREAAEDDITKKIILVPGIEYCPYTVHLSPIEGQELAKFISHAIHFGHYEDVISIIRKFTNELDYFSSEDFVPTIIPFLQGLASTLSTDKNGLLANSDYQKLFTYALDSYLGRCIEKEPAPPSDWSRPKISCLNSERWSGYPRSCTTCDDINKFLEDSQRTSFELQTGKDNHRHITSGLLESEVDCAAKSIKPDRFWKIRLDKTTKQYEEAKRKWGAESKAAETHLKAFDQNALKELLGNNYDAIMALKKVRLPSAPVPSASTEALAQPLQSGSANVATHMETPSASTQENVGRNAAMSHGIDPTDDSENEVASKRQRLA</sequence>
<keyword evidence="3" id="KW-1185">Reference proteome</keyword>
<reference evidence="2" key="1">
    <citation type="journal article" date="2020" name="Stud. Mycol.">
        <title>101 Dothideomycetes genomes: a test case for predicting lifestyles and emergence of pathogens.</title>
        <authorList>
            <person name="Haridas S."/>
            <person name="Albert R."/>
            <person name="Binder M."/>
            <person name="Bloem J."/>
            <person name="Labutti K."/>
            <person name="Salamov A."/>
            <person name="Andreopoulos B."/>
            <person name="Baker S."/>
            <person name="Barry K."/>
            <person name="Bills G."/>
            <person name="Bluhm B."/>
            <person name="Cannon C."/>
            <person name="Castanera R."/>
            <person name="Culley D."/>
            <person name="Daum C."/>
            <person name="Ezra D."/>
            <person name="Gonzalez J."/>
            <person name="Henrissat B."/>
            <person name="Kuo A."/>
            <person name="Liang C."/>
            <person name="Lipzen A."/>
            <person name="Lutzoni F."/>
            <person name="Magnuson J."/>
            <person name="Mondo S."/>
            <person name="Nolan M."/>
            <person name="Ohm R."/>
            <person name="Pangilinan J."/>
            <person name="Park H.-J."/>
            <person name="Ramirez L."/>
            <person name="Alfaro M."/>
            <person name="Sun H."/>
            <person name="Tritt A."/>
            <person name="Yoshinaga Y."/>
            <person name="Zwiers L.-H."/>
            <person name="Turgeon B."/>
            <person name="Goodwin S."/>
            <person name="Spatafora J."/>
            <person name="Crous P."/>
            <person name="Grigoriev I."/>
        </authorList>
    </citation>
    <scope>NUCLEOTIDE SEQUENCE</scope>
    <source>
        <strain evidence="2">CBS 473.64</strain>
    </source>
</reference>
<dbReference type="Proteomes" id="UP000799753">
    <property type="component" value="Unassembled WGS sequence"/>
</dbReference>
<evidence type="ECO:0000313" key="3">
    <source>
        <dbReference type="Proteomes" id="UP000799753"/>
    </source>
</evidence>
<organism evidence="2 3">
    <name type="scientific">Massarina eburnea CBS 473.64</name>
    <dbReference type="NCBI Taxonomy" id="1395130"/>
    <lineage>
        <taxon>Eukaryota</taxon>
        <taxon>Fungi</taxon>
        <taxon>Dikarya</taxon>
        <taxon>Ascomycota</taxon>
        <taxon>Pezizomycotina</taxon>
        <taxon>Dothideomycetes</taxon>
        <taxon>Pleosporomycetidae</taxon>
        <taxon>Pleosporales</taxon>
        <taxon>Massarineae</taxon>
        <taxon>Massarinaceae</taxon>
        <taxon>Massarina</taxon>
    </lineage>
</organism>
<name>A0A6A6RZY2_9PLEO</name>
<feature type="region of interest" description="Disordered" evidence="1">
    <location>
        <begin position="321"/>
        <end position="379"/>
    </location>
</feature>
<evidence type="ECO:0000313" key="2">
    <source>
        <dbReference type="EMBL" id="KAF2639504.1"/>
    </source>
</evidence>
<dbReference type="OrthoDB" id="27483at2759"/>
<feature type="compositionally biased region" description="Polar residues" evidence="1">
    <location>
        <begin position="321"/>
        <end position="351"/>
    </location>
</feature>
<dbReference type="EMBL" id="MU006786">
    <property type="protein sequence ID" value="KAF2639504.1"/>
    <property type="molecule type" value="Genomic_DNA"/>
</dbReference>
<protein>
    <submittedName>
        <fullName evidence="2">Uncharacterized protein</fullName>
    </submittedName>
</protein>
<gene>
    <name evidence="2" type="ORF">P280DRAFT_38855</name>
</gene>